<evidence type="ECO:0000256" key="3">
    <source>
        <dbReference type="ARBA" id="ARBA00023295"/>
    </source>
</evidence>
<proteinExistence type="inferred from homology"/>
<dbReference type="EMBL" id="PZQS01000002">
    <property type="protein sequence ID" value="PVD35412.1"/>
    <property type="molecule type" value="Genomic_DNA"/>
</dbReference>
<name>A0A2T7PPR5_POMCA</name>
<evidence type="ECO:0000259" key="5">
    <source>
        <dbReference type="Pfam" id="PF01055"/>
    </source>
</evidence>
<evidence type="ECO:0000313" key="8">
    <source>
        <dbReference type="Proteomes" id="UP000245119"/>
    </source>
</evidence>
<dbReference type="Proteomes" id="UP000245119">
    <property type="component" value="Linkage Group LG2"/>
</dbReference>
<dbReference type="Pfam" id="PF21365">
    <property type="entry name" value="Glyco_hydro_31_3rd"/>
    <property type="match status" value="1"/>
</dbReference>
<keyword evidence="2 4" id="KW-0378">Hydrolase</keyword>
<comment type="caution">
    <text evidence="7">The sequence shown here is derived from an EMBL/GenBank/DDBJ whole genome shotgun (WGS) entry which is preliminary data.</text>
</comment>
<gene>
    <name evidence="7" type="ORF">C0Q70_02374</name>
</gene>
<evidence type="ECO:0000256" key="4">
    <source>
        <dbReference type="RuleBase" id="RU361185"/>
    </source>
</evidence>
<dbReference type="SUPFAM" id="SSF51011">
    <property type="entry name" value="Glycosyl hydrolase domain"/>
    <property type="match status" value="1"/>
</dbReference>
<dbReference type="PANTHER" id="PTHR43053">
    <property type="entry name" value="GLYCOSIDASE FAMILY 31"/>
    <property type="match status" value="1"/>
</dbReference>
<dbReference type="Gene3D" id="2.60.40.1180">
    <property type="entry name" value="Golgi alpha-mannosidase II"/>
    <property type="match status" value="1"/>
</dbReference>
<reference evidence="7 8" key="1">
    <citation type="submission" date="2018-04" db="EMBL/GenBank/DDBJ databases">
        <title>The genome of golden apple snail Pomacea canaliculata provides insight into stress tolerance and invasive adaptation.</title>
        <authorList>
            <person name="Liu C."/>
            <person name="Liu B."/>
            <person name="Ren Y."/>
            <person name="Zhang Y."/>
            <person name="Wang H."/>
            <person name="Li S."/>
            <person name="Jiang F."/>
            <person name="Yin L."/>
            <person name="Zhang G."/>
            <person name="Qian W."/>
            <person name="Fan W."/>
        </authorList>
    </citation>
    <scope>NUCLEOTIDE SEQUENCE [LARGE SCALE GENOMIC DNA]</scope>
    <source>
        <strain evidence="7">SZHN2017</strain>
        <tissue evidence="7">Muscle</tissue>
    </source>
</reference>
<evidence type="ECO:0000259" key="6">
    <source>
        <dbReference type="Pfam" id="PF21365"/>
    </source>
</evidence>
<protein>
    <recommendedName>
        <fullName evidence="9">Glycoside hydrolase family 31 N-terminal domain-containing protein</fullName>
    </recommendedName>
</protein>
<evidence type="ECO:0000256" key="2">
    <source>
        <dbReference type="ARBA" id="ARBA00022801"/>
    </source>
</evidence>
<dbReference type="InterPro" id="IPR000322">
    <property type="entry name" value="Glyco_hydro_31_TIM"/>
</dbReference>
<feature type="domain" description="Glycoside hydrolase family 31 TIM barrel" evidence="5">
    <location>
        <begin position="349"/>
        <end position="607"/>
    </location>
</feature>
<dbReference type="CDD" id="cd06592">
    <property type="entry name" value="GH31_NET37"/>
    <property type="match status" value="1"/>
</dbReference>
<dbReference type="PANTHER" id="PTHR43053:SF4">
    <property type="entry name" value="MYOGENESIS-REGULATING GLYCOSIDASE"/>
    <property type="match status" value="1"/>
</dbReference>
<evidence type="ECO:0008006" key="9">
    <source>
        <dbReference type="Google" id="ProtNLM"/>
    </source>
</evidence>
<dbReference type="InterPro" id="IPR048395">
    <property type="entry name" value="Glyco_hydro_31_C"/>
</dbReference>
<keyword evidence="8" id="KW-1185">Reference proteome</keyword>
<dbReference type="InterPro" id="IPR050985">
    <property type="entry name" value="Alpha-glycosidase_related"/>
</dbReference>
<dbReference type="OrthoDB" id="10070917at2759"/>
<dbReference type="GO" id="GO:0005975">
    <property type="term" value="P:carbohydrate metabolic process"/>
    <property type="evidence" value="ECO:0007669"/>
    <property type="project" value="InterPro"/>
</dbReference>
<dbReference type="InterPro" id="IPR013780">
    <property type="entry name" value="Glyco_hydro_b"/>
</dbReference>
<organism evidence="7 8">
    <name type="scientific">Pomacea canaliculata</name>
    <name type="common">Golden apple snail</name>
    <dbReference type="NCBI Taxonomy" id="400727"/>
    <lineage>
        <taxon>Eukaryota</taxon>
        <taxon>Metazoa</taxon>
        <taxon>Spiralia</taxon>
        <taxon>Lophotrochozoa</taxon>
        <taxon>Mollusca</taxon>
        <taxon>Gastropoda</taxon>
        <taxon>Caenogastropoda</taxon>
        <taxon>Architaenioglossa</taxon>
        <taxon>Ampullarioidea</taxon>
        <taxon>Ampullariidae</taxon>
        <taxon>Pomacea</taxon>
    </lineage>
</organism>
<accession>A0A2T7PPR5</accession>
<sequence>MSSHPSSPSVFELSLTELQQHYLQDINRSHSPPIDTPALRRQTVYTGKSDGGVVRAPGVRVDTRMGQRLSLLVDSVIGNGDNSMEDWGGSRSWNVGQHVTVTIKRTSNSPEVTVTNDKGKITNIGSLGVDIHPASKVHESQSLTDNSLHYMWNSSLELRVTAMPAESWEAADGRAATGSDVACYDVLWTTNSCQTPLRDCYSLRHGHWYGGFEYDQQSWPMNDIQQPLQPYVTSYFSSGVVNGYGSVIERLFVSSNGFGLFVYPEVPLFLSFNEKGSQTMCFVAKCHDFPYSRNPDNPPFLRYEICQGPDIKLTHQHLASKHLAKPSDIPNLQLFRAPIWSTWAMFKKNVDQTKVLDYARAIRQNGFPYSQLEIDDNWTPRYGDLDFNRTRFPDPKGMITQLSDLGMKVTVWVHPFFDLDSKAAAEGHRKGYLVKGKSGDAPAVSHWRHPWESAYLLDVTNPDAVTWYLEATRFLQQAYNVTSFKFDYGEATWLTEQHRTKNLLDYPDQYARYYVDMALRADPVLRAQEVRVGFRTQDLPVMTRMLDRRSSWGRKLGLRTLIPTALTFGVIGYPFVQADMIGGNDKSLKDNPELFIRWLQKSAFRGSVLHDGARSPTRSESEILSCFMSQANTFLPFLQFSTGPWIYDPHVLRICRKFVYLHMNYSDVIISLARESTRTGAPIVRPLWWIAPTDHVTWTIDTQFLLGDNLLVAPVLEEGARSRDIYLPTGSWADRMRGVTTGDRDGSGTPSCS</sequence>
<evidence type="ECO:0000313" key="7">
    <source>
        <dbReference type="EMBL" id="PVD35412.1"/>
    </source>
</evidence>
<dbReference type="InterPro" id="IPR017853">
    <property type="entry name" value="GH"/>
</dbReference>
<dbReference type="SUPFAM" id="SSF51445">
    <property type="entry name" value="(Trans)glycosidases"/>
    <property type="match status" value="2"/>
</dbReference>
<dbReference type="GO" id="GO:0004553">
    <property type="term" value="F:hydrolase activity, hydrolyzing O-glycosyl compounds"/>
    <property type="evidence" value="ECO:0007669"/>
    <property type="project" value="InterPro"/>
</dbReference>
<dbReference type="Pfam" id="PF01055">
    <property type="entry name" value="Glyco_hydro_31_2nd"/>
    <property type="match status" value="1"/>
</dbReference>
<dbReference type="Gene3D" id="3.20.20.80">
    <property type="entry name" value="Glycosidases"/>
    <property type="match status" value="1"/>
</dbReference>
<comment type="similarity">
    <text evidence="1 4">Belongs to the glycosyl hydrolase 31 family.</text>
</comment>
<dbReference type="STRING" id="400727.A0A2T7PPR5"/>
<evidence type="ECO:0000256" key="1">
    <source>
        <dbReference type="ARBA" id="ARBA00007806"/>
    </source>
</evidence>
<feature type="domain" description="Glycosyl hydrolase family 31 C-terminal" evidence="6">
    <location>
        <begin position="680"/>
        <end position="738"/>
    </location>
</feature>
<dbReference type="AlphaFoldDB" id="A0A2T7PPR5"/>
<keyword evidence="3 4" id="KW-0326">Glycosidase</keyword>